<gene>
    <name evidence="3" type="ORF">SAMN02745181_2432</name>
</gene>
<feature type="compositionally biased region" description="Polar residues" evidence="2">
    <location>
        <begin position="231"/>
        <end position="242"/>
    </location>
</feature>
<dbReference type="AlphaFoldDB" id="A0A1M6LLS8"/>
<evidence type="ECO:0000256" key="2">
    <source>
        <dbReference type="SAM" id="MobiDB-lite"/>
    </source>
</evidence>
<protein>
    <submittedName>
        <fullName evidence="3">Uncharacterized protein</fullName>
    </submittedName>
</protein>
<dbReference type="EMBL" id="FQYR01000004">
    <property type="protein sequence ID" value="SHJ72032.1"/>
    <property type="molecule type" value="Genomic_DNA"/>
</dbReference>
<evidence type="ECO:0000313" key="4">
    <source>
        <dbReference type="Proteomes" id="UP000184510"/>
    </source>
</evidence>
<dbReference type="Proteomes" id="UP000184510">
    <property type="component" value="Unassembled WGS sequence"/>
</dbReference>
<evidence type="ECO:0000256" key="1">
    <source>
        <dbReference type="SAM" id="Coils"/>
    </source>
</evidence>
<reference evidence="3 4" key="1">
    <citation type="submission" date="2016-11" db="EMBL/GenBank/DDBJ databases">
        <authorList>
            <person name="Jaros S."/>
            <person name="Januszkiewicz K."/>
            <person name="Wedrychowicz H."/>
        </authorList>
    </citation>
    <scope>NUCLEOTIDE SEQUENCE [LARGE SCALE GENOMIC DNA]</scope>
    <source>
        <strain evidence="3 4">DSM 18772</strain>
    </source>
</reference>
<sequence>MSLLRTLIIPTLIPLALLTNSCMEQDPEKKARLEEKEAIREERRLETSRGTNEYIERKYTQIAERKAKAQAKAEAEKAQREAERISKEEHIKELAAIEAAIDAKQQAEAEKEAKRLTACQNYKGTTFETLTLKDGTEYKDAKVTSADAIGVSIMYEHGLKRIPFTNLPDEIGKICHYDPEAATRRQQLEARIIQNQYATMEAIEELQAMAKREANSSSPDKKPRLRKKPHTQNSQKGSISAHITSGEQDIVLNNGQNMRIYTKPRLIIYATSTVEAVVYLDNKRILGSVTPGKTRTLKTSIFNKSGSVVTLRDRRTGDILAKALTQSLDSPGE</sequence>
<feature type="coiled-coil region" evidence="1">
    <location>
        <begin position="59"/>
        <end position="117"/>
    </location>
</feature>
<name>A0A1M6LLS8_9BACT</name>
<keyword evidence="4" id="KW-1185">Reference proteome</keyword>
<dbReference type="RefSeq" id="WP_143184024.1">
    <property type="nucleotide sequence ID" value="NZ_FQYR01000004.1"/>
</dbReference>
<dbReference type="STRING" id="1123071.SAMN02745181_2432"/>
<proteinExistence type="predicted"/>
<accession>A0A1M6LLS8</accession>
<keyword evidence="1" id="KW-0175">Coiled coil</keyword>
<dbReference type="InParanoid" id="A0A1M6LLS8"/>
<feature type="compositionally biased region" description="Basic and acidic residues" evidence="2">
    <location>
        <begin position="211"/>
        <end position="222"/>
    </location>
</feature>
<organism evidence="3 4">
    <name type="scientific">Rubritalea squalenifaciens DSM 18772</name>
    <dbReference type="NCBI Taxonomy" id="1123071"/>
    <lineage>
        <taxon>Bacteria</taxon>
        <taxon>Pseudomonadati</taxon>
        <taxon>Verrucomicrobiota</taxon>
        <taxon>Verrucomicrobiia</taxon>
        <taxon>Verrucomicrobiales</taxon>
        <taxon>Rubritaleaceae</taxon>
        <taxon>Rubritalea</taxon>
    </lineage>
</organism>
<evidence type="ECO:0000313" key="3">
    <source>
        <dbReference type="EMBL" id="SHJ72032.1"/>
    </source>
</evidence>
<feature type="region of interest" description="Disordered" evidence="2">
    <location>
        <begin position="211"/>
        <end position="242"/>
    </location>
</feature>